<organism evidence="2">
    <name type="scientific">Dendroctonus ponderosae</name>
    <name type="common">Mountain pine beetle</name>
    <dbReference type="NCBI Taxonomy" id="77166"/>
    <lineage>
        <taxon>Eukaryota</taxon>
        <taxon>Metazoa</taxon>
        <taxon>Ecdysozoa</taxon>
        <taxon>Arthropoda</taxon>
        <taxon>Hexapoda</taxon>
        <taxon>Insecta</taxon>
        <taxon>Pterygota</taxon>
        <taxon>Neoptera</taxon>
        <taxon>Endopterygota</taxon>
        <taxon>Coleoptera</taxon>
        <taxon>Polyphaga</taxon>
        <taxon>Cucujiformia</taxon>
        <taxon>Curculionidae</taxon>
        <taxon>Scolytinae</taxon>
        <taxon>Dendroctonus</taxon>
    </lineage>
</organism>
<feature type="non-terminal residue" evidence="2">
    <location>
        <position position="1"/>
    </location>
</feature>
<feature type="region of interest" description="Disordered" evidence="1">
    <location>
        <begin position="44"/>
        <end position="74"/>
    </location>
</feature>
<accession>N6TSY3</accession>
<protein>
    <submittedName>
        <fullName evidence="2">Uncharacterized protein</fullName>
    </submittedName>
</protein>
<dbReference type="OrthoDB" id="30336at2759"/>
<dbReference type="PANTHER" id="PTHR21725:SF1">
    <property type="entry name" value="E3 UBIQUITIN-PROTEIN LIGASE UBR4"/>
    <property type="match status" value="1"/>
</dbReference>
<dbReference type="Pfam" id="PF02207">
    <property type="entry name" value="zf-UBR"/>
    <property type="match status" value="1"/>
</dbReference>
<proteinExistence type="predicted"/>
<dbReference type="InterPro" id="IPR003126">
    <property type="entry name" value="Znf_UBR"/>
</dbReference>
<evidence type="ECO:0000313" key="2">
    <source>
        <dbReference type="EMBL" id="ENN72390.1"/>
    </source>
</evidence>
<reference evidence="2" key="1">
    <citation type="journal article" date="2013" name="Genome Biol.">
        <title>Draft genome of the mountain pine beetle, Dendroctonus ponderosae Hopkins, a major forest pest.</title>
        <authorList>
            <person name="Keeling C.I."/>
            <person name="Yuen M.M."/>
            <person name="Liao N.Y."/>
            <person name="Docking T.R."/>
            <person name="Chan S.K."/>
            <person name="Taylor G.A."/>
            <person name="Palmquist D.L."/>
            <person name="Jackman S.D."/>
            <person name="Nguyen A."/>
            <person name="Li M."/>
            <person name="Henderson H."/>
            <person name="Janes J.K."/>
            <person name="Zhao Y."/>
            <person name="Pandoh P."/>
            <person name="Moore R."/>
            <person name="Sperling F.A."/>
            <person name="Huber D.P."/>
            <person name="Birol I."/>
            <person name="Jones S.J."/>
            <person name="Bohlmann J."/>
        </authorList>
    </citation>
    <scope>NUCLEOTIDE SEQUENCE</scope>
</reference>
<gene>
    <name evidence="2" type="ORF">YQE_11025</name>
</gene>
<feature type="compositionally biased region" description="Basic and acidic residues" evidence="1">
    <location>
        <begin position="57"/>
        <end position="66"/>
    </location>
</feature>
<sequence>MLDGVGVCSICARVCHKGHDVSYAKYGNFFCDCGAKQDGSCQALTKRSPVSNPELPQHQRKDEEHPVLASSLRH</sequence>
<dbReference type="HOGENOM" id="CLU_200703_0_0_1"/>
<name>N6TSY3_DENPD</name>
<dbReference type="GO" id="GO:0008270">
    <property type="term" value="F:zinc ion binding"/>
    <property type="evidence" value="ECO:0007669"/>
    <property type="project" value="InterPro"/>
</dbReference>
<dbReference type="PANTHER" id="PTHR21725">
    <property type="entry name" value="E3 UBIQUITIN-PROTEIN LIGASE UBR4"/>
    <property type="match status" value="1"/>
</dbReference>
<evidence type="ECO:0000256" key="1">
    <source>
        <dbReference type="SAM" id="MobiDB-lite"/>
    </source>
</evidence>
<dbReference type="InterPro" id="IPR045189">
    <property type="entry name" value="UBR4-like"/>
</dbReference>
<dbReference type="SMART" id="SM00396">
    <property type="entry name" value="ZnF_UBR1"/>
    <property type="match status" value="1"/>
</dbReference>
<dbReference type="AlphaFoldDB" id="N6TSY3"/>
<dbReference type="EMBL" id="KB741223">
    <property type="protein sequence ID" value="ENN72390.1"/>
    <property type="molecule type" value="Genomic_DNA"/>
</dbReference>